<dbReference type="Gene3D" id="3.40.605.10">
    <property type="entry name" value="Aldehyde Dehydrogenase, Chain A, domain 1"/>
    <property type="match status" value="1"/>
</dbReference>
<dbReference type="AlphaFoldDB" id="A0A109RGU4"/>
<dbReference type="InterPro" id="IPR016160">
    <property type="entry name" value="Ald_DH_CS_CYS"/>
</dbReference>
<sequence>MRDYQLFIDNQWQDASSGEMIDVINPANEEVIGRVPKAGQADVDRAVAAAKKAFLPWSQLHVDQRISFLEKVEEGLAARQDEIAATIVAELGASKTFSCQRQAPMAIKESQATLDQARQYPFQEDLDNAVIRREGVGVVAAITPWNYPLNQIQRKLTPALVAGNTIVVKPASETPLTAMIYAEIIEEAGLPAGVFNLVTGSGSETGDYLAGHPDVDLISFTGSTEVGQGLYHKAASTVKQLVLELGGKSALIYLPGGDLQAAVKQAVDSCVNNSGQTCSALTRLLIPADEYDRTKQVVKDYIDTIQQGDPSDADTVIGPMVSKGQMETVLEYIDQGQAEGAELLTGGYRLERPGYFVAPTVFVEADNRMSIAQEEIFGPVLTILTYQDTEDAIKQANDSIYGLSGAVVGPEGPALEVAQAMRTGNVIINGASMPDHAPFGGYKQSGVGREKGRFGIDDYVEIKAVFK</sequence>
<dbReference type="CDD" id="cd07138">
    <property type="entry name" value="ALDH_CddD_SSP0762"/>
    <property type="match status" value="1"/>
</dbReference>
<keyword evidence="7" id="KW-1185">Reference proteome</keyword>
<evidence type="ECO:0000256" key="4">
    <source>
        <dbReference type="ARBA" id="ARBA00049194"/>
    </source>
</evidence>
<comment type="similarity">
    <text evidence="1 5">Belongs to the aldehyde dehydrogenase family.</text>
</comment>
<keyword evidence="2 5" id="KW-0560">Oxidoreductase</keyword>
<accession>A0A109RGU4</accession>
<evidence type="ECO:0000256" key="5">
    <source>
        <dbReference type="RuleBase" id="RU003345"/>
    </source>
</evidence>
<evidence type="ECO:0000313" key="6">
    <source>
        <dbReference type="EMBL" id="AMB99261.1"/>
    </source>
</evidence>
<evidence type="ECO:0000256" key="2">
    <source>
        <dbReference type="ARBA" id="ARBA00023002"/>
    </source>
</evidence>
<dbReference type="Gene3D" id="3.40.309.10">
    <property type="entry name" value="Aldehyde Dehydrogenase, Chain A, domain 2"/>
    <property type="match status" value="1"/>
</dbReference>
<evidence type="ECO:0000313" key="7">
    <source>
        <dbReference type="Proteomes" id="UP000062260"/>
    </source>
</evidence>
<dbReference type="GO" id="GO:0004029">
    <property type="term" value="F:aldehyde dehydrogenase (NAD+) activity"/>
    <property type="evidence" value="ECO:0007669"/>
    <property type="project" value="UniProtKB-EC"/>
</dbReference>
<dbReference type="Proteomes" id="UP000062260">
    <property type="component" value="Chromosome"/>
</dbReference>
<dbReference type="STRING" id="128944.AWM75_04260"/>
<reference evidence="7" key="2">
    <citation type="submission" date="2016-01" db="EMBL/GenBank/DDBJ databases">
        <title>Six Aerococcus type strain genome sequencing and assembly using PacBio and Illumina Hiseq.</title>
        <authorList>
            <person name="Carkaci D."/>
            <person name="Dargis R."/>
            <person name="Nielsen X.C."/>
            <person name="Skovgaard O."/>
            <person name="Fuursted K."/>
            <person name="Christensen J.J."/>
        </authorList>
    </citation>
    <scope>NUCLEOTIDE SEQUENCE [LARGE SCALE GENOMIC DNA]</scope>
    <source>
        <strain evidence="7">CCUG42038B</strain>
    </source>
</reference>
<dbReference type="InterPro" id="IPR015590">
    <property type="entry name" value="Aldehyde_DH_dom"/>
</dbReference>
<gene>
    <name evidence="6" type="ORF">AWM75_04260</name>
</gene>
<reference evidence="6 7" key="1">
    <citation type="journal article" date="2016" name="Genome Announc.">
        <title>Complete Genome Sequences of Aerococcus christensenii CCUG 28831T, Aerococcus sanguinicola CCUG 43001T, Aerococcus urinae CCUG 36881T, Aerococcus urinaeequi CCUG 28094T, Aerococcus urinaehominis CCUG 42038 BT, and Aerococcus viridans CCUG 4311T.</title>
        <authorList>
            <person name="Carkaci D."/>
            <person name="Dargis R."/>
            <person name="Nielsen X.C."/>
            <person name="Skovgaard O."/>
            <person name="Fuursted K."/>
            <person name="Christensen J.J."/>
        </authorList>
    </citation>
    <scope>NUCLEOTIDE SEQUENCE [LARGE SCALE GENOMIC DNA]</scope>
    <source>
        <strain evidence="6 7">CCUG42038B</strain>
    </source>
</reference>
<comment type="catalytic activity">
    <reaction evidence="4">
        <text>an aldehyde + NAD(+) + H2O = a carboxylate + NADH + 2 H(+)</text>
        <dbReference type="Rhea" id="RHEA:16185"/>
        <dbReference type="ChEBI" id="CHEBI:15377"/>
        <dbReference type="ChEBI" id="CHEBI:15378"/>
        <dbReference type="ChEBI" id="CHEBI:17478"/>
        <dbReference type="ChEBI" id="CHEBI:29067"/>
        <dbReference type="ChEBI" id="CHEBI:57540"/>
        <dbReference type="ChEBI" id="CHEBI:57945"/>
        <dbReference type="EC" id="1.2.1.3"/>
    </reaction>
</comment>
<proteinExistence type="inferred from homology"/>
<protein>
    <recommendedName>
        <fullName evidence="3">aldehyde dehydrogenase (NAD(+))</fullName>
        <ecNumber evidence="3">1.2.1.3</ecNumber>
    </recommendedName>
</protein>
<dbReference type="PANTHER" id="PTHR42804">
    <property type="entry name" value="ALDEHYDE DEHYDROGENASE"/>
    <property type="match status" value="1"/>
</dbReference>
<dbReference type="InterPro" id="IPR016162">
    <property type="entry name" value="Ald_DH_N"/>
</dbReference>
<dbReference type="InterPro" id="IPR029510">
    <property type="entry name" value="Ald_DH_CS_GLU"/>
</dbReference>
<dbReference type="FunFam" id="3.40.605.10:FF:000007">
    <property type="entry name" value="NAD/NADP-dependent betaine aldehyde dehydrogenase"/>
    <property type="match status" value="1"/>
</dbReference>
<dbReference type="KEGG" id="auh:AWM75_04260"/>
<organism evidence="6 7">
    <name type="scientific">Aerococcus urinaehominis</name>
    <dbReference type="NCBI Taxonomy" id="128944"/>
    <lineage>
        <taxon>Bacteria</taxon>
        <taxon>Bacillati</taxon>
        <taxon>Bacillota</taxon>
        <taxon>Bacilli</taxon>
        <taxon>Lactobacillales</taxon>
        <taxon>Aerococcaceae</taxon>
        <taxon>Aerococcus</taxon>
    </lineage>
</organism>
<name>A0A109RGU4_9LACT</name>
<dbReference type="PROSITE" id="PS00070">
    <property type="entry name" value="ALDEHYDE_DEHYDR_CYS"/>
    <property type="match status" value="1"/>
</dbReference>
<dbReference type="Pfam" id="PF00171">
    <property type="entry name" value="Aldedh"/>
    <property type="match status" value="1"/>
</dbReference>
<evidence type="ECO:0000256" key="1">
    <source>
        <dbReference type="ARBA" id="ARBA00009986"/>
    </source>
</evidence>
<evidence type="ECO:0000256" key="3">
    <source>
        <dbReference type="ARBA" id="ARBA00024226"/>
    </source>
</evidence>
<dbReference type="PANTHER" id="PTHR42804:SF1">
    <property type="entry name" value="ALDEHYDE DEHYDROGENASE-RELATED"/>
    <property type="match status" value="1"/>
</dbReference>
<dbReference type="InterPro" id="IPR016163">
    <property type="entry name" value="Ald_DH_C"/>
</dbReference>
<dbReference type="RefSeq" id="WP_067978661.1">
    <property type="nucleotide sequence ID" value="NZ_CP014163.1"/>
</dbReference>
<dbReference type="SUPFAM" id="SSF53720">
    <property type="entry name" value="ALDH-like"/>
    <property type="match status" value="1"/>
</dbReference>
<dbReference type="EMBL" id="CP014163">
    <property type="protein sequence ID" value="AMB99261.1"/>
    <property type="molecule type" value="Genomic_DNA"/>
</dbReference>
<dbReference type="PROSITE" id="PS00687">
    <property type="entry name" value="ALDEHYDE_DEHYDR_GLU"/>
    <property type="match status" value="1"/>
</dbReference>
<dbReference type="EC" id="1.2.1.3" evidence="3"/>
<dbReference type="InterPro" id="IPR016161">
    <property type="entry name" value="Ald_DH/histidinol_DH"/>
</dbReference>
<dbReference type="OrthoDB" id="9762913at2"/>